<keyword evidence="3 14" id="KW-0732">Signal</keyword>
<evidence type="ECO:0000256" key="14">
    <source>
        <dbReference type="SAM" id="SignalP"/>
    </source>
</evidence>
<keyword evidence="17" id="KW-0418">Kinase</keyword>
<keyword evidence="7 13" id="KW-0472">Membrane</keyword>
<evidence type="ECO:0000256" key="8">
    <source>
        <dbReference type="ARBA" id="ARBA00023170"/>
    </source>
</evidence>
<evidence type="ECO:0000256" key="10">
    <source>
        <dbReference type="PIRSR" id="PIRSR000615-1"/>
    </source>
</evidence>
<feature type="binding site" evidence="11">
    <location>
        <position position="503"/>
    </location>
    <ligand>
        <name>ATP</name>
        <dbReference type="ChEBI" id="CHEBI:30616"/>
    </ligand>
</feature>
<dbReference type="PANTHER" id="PTHR24416">
    <property type="entry name" value="TYROSINE-PROTEIN KINASE RECEPTOR"/>
    <property type="match status" value="1"/>
</dbReference>
<dbReference type="AlphaFoldDB" id="A0A6A7FSR8"/>
<evidence type="ECO:0000256" key="7">
    <source>
        <dbReference type="ARBA" id="ARBA00023136"/>
    </source>
</evidence>
<dbReference type="InterPro" id="IPR003306">
    <property type="entry name" value="WIF"/>
</dbReference>
<evidence type="ECO:0000313" key="17">
    <source>
        <dbReference type="EMBL" id="LAC21095.1"/>
    </source>
</evidence>
<evidence type="ECO:0000256" key="11">
    <source>
        <dbReference type="PIRSR" id="PIRSR000615-2"/>
    </source>
</evidence>
<evidence type="ECO:0000256" key="9">
    <source>
        <dbReference type="ARBA" id="ARBA00023180"/>
    </source>
</evidence>
<sequence>MISFWHLLVLTNMLHFRIIDATFDLYVDSKDFKKLLGVDSELWYVRDGDVKENALEYVVLVPAEINVLTFHWRARHNIMLPYKLETHVGNPEAAVVRLNISNTGSIPTKLQSFQLIINCTGKLTTQVYVSMTLQLPLQKSLQHLTNITIQRRKICFRATEDTGVVVSVVSVRGASAVVYITVGCLAIFLIAVASLAAYNHRTNANKIRRRRDRTDGVSSMQMHAASPCLPNNTSAPYTTVVAPVGSVVGASYPAPQPMQQLGIRGRHGSQTSYIGQGPSAYIAQGPSYMGQGSYLEQGQGSSRAGSQRTQGTTYSGSCVTAAALGGGLPVKDVLNSSADASQFADKTLYTDSRQGDVSSKLSSVTVEGAQVELLECVMEGTFGRLYRALYRPSQSQDPVQVMLKTIADHSSGSQREMLLREAVMLVGLQHSNLLPVLSAIIPAEPAAAPKLLYPITEHGNMKRFLQSCGPLVTREVVSMGVQVLQAISFLHKARLLHCDVATRNCVVGSNLHVQMGDCALSRDLFPADYHCLGDNNNRPVKWLALEAIERNAFSPHSDVWSWGVLLWEIMTLGQQPYPEIDPFEMGVSLRRGIRLAQPINCPDEIFKAMTYCWTNSPLERPTVDELLVFLNNFLHHLDSFV</sequence>
<dbReference type="GO" id="GO:0005886">
    <property type="term" value="C:plasma membrane"/>
    <property type="evidence" value="ECO:0007669"/>
    <property type="project" value="UniProtKB-SubCell"/>
</dbReference>
<accession>A0A6A7FSR8</accession>
<evidence type="ECO:0000256" key="5">
    <source>
        <dbReference type="ARBA" id="ARBA00022840"/>
    </source>
</evidence>
<dbReference type="SUPFAM" id="SSF56112">
    <property type="entry name" value="Protein kinase-like (PK-like)"/>
    <property type="match status" value="1"/>
</dbReference>
<keyword evidence="2 13" id="KW-0812">Transmembrane</keyword>
<feature type="signal peptide" evidence="14">
    <location>
        <begin position="1"/>
        <end position="21"/>
    </location>
</feature>
<protein>
    <submittedName>
        <fullName evidence="17">Tyrosine-protein kinase Drl-like</fullName>
    </submittedName>
</protein>
<dbReference type="PROSITE" id="PS00109">
    <property type="entry name" value="PROTEIN_KINASE_TYR"/>
    <property type="match status" value="1"/>
</dbReference>
<dbReference type="PANTHER" id="PTHR24416:SF349">
    <property type="entry name" value="TYROSINE-PROTEIN KINASE RYK"/>
    <property type="match status" value="1"/>
</dbReference>
<feature type="transmembrane region" description="Helical" evidence="13">
    <location>
        <begin position="176"/>
        <end position="198"/>
    </location>
</feature>
<keyword evidence="12" id="KW-0479">Metal-binding</keyword>
<keyword evidence="8" id="KW-0675">Receptor</keyword>
<dbReference type="InterPro" id="IPR050122">
    <property type="entry name" value="RTK"/>
</dbReference>
<dbReference type="Gene3D" id="2.60.40.2170">
    <property type="entry name" value="Wnt, WIF domain"/>
    <property type="match status" value="1"/>
</dbReference>
<dbReference type="GO" id="GO:0051897">
    <property type="term" value="P:positive regulation of phosphatidylinositol 3-kinase/protein kinase B signal transduction"/>
    <property type="evidence" value="ECO:0007669"/>
    <property type="project" value="TreeGrafter"/>
</dbReference>
<feature type="active site" description="Proton acceptor" evidence="10">
    <location>
        <position position="499"/>
    </location>
</feature>
<name>A0A6A7FSR8_9CRUS</name>
<dbReference type="GO" id="GO:0043235">
    <property type="term" value="C:receptor complex"/>
    <property type="evidence" value="ECO:0007669"/>
    <property type="project" value="TreeGrafter"/>
</dbReference>
<proteinExistence type="evidence at transcript level"/>
<dbReference type="PROSITE" id="PS50814">
    <property type="entry name" value="WIF"/>
    <property type="match status" value="1"/>
</dbReference>
<feature type="binding site" evidence="12">
    <location>
        <position position="517"/>
    </location>
    <ligand>
        <name>Mg(2+)</name>
        <dbReference type="ChEBI" id="CHEBI:18420"/>
    </ligand>
</feature>
<feature type="chain" id="PRO_5025573412" evidence="14">
    <location>
        <begin position="22"/>
        <end position="641"/>
    </location>
</feature>
<dbReference type="InterPro" id="IPR038677">
    <property type="entry name" value="WIF_sf"/>
</dbReference>
<evidence type="ECO:0000256" key="3">
    <source>
        <dbReference type="ARBA" id="ARBA00022729"/>
    </source>
</evidence>
<keyword evidence="17" id="KW-0808">Transferase</keyword>
<keyword evidence="9" id="KW-0325">Glycoprotein</keyword>
<keyword evidence="12" id="KW-0460">Magnesium</keyword>
<evidence type="ECO:0000256" key="2">
    <source>
        <dbReference type="ARBA" id="ARBA00022692"/>
    </source>
</evidence>
<evidence type="ECO:0000256" key="4">
    <source>
        <dbReference type="ARBA" id="ARBA00022741"/>
    </source>
</evidence>
<evidence type="ECO:0000256" key="1">
    <source>
        <dbReference type="ARBA" id="ARBA00004162"/>
    </source>
</evidence>
<feature type="binding site" evidence="12">
    <location>
        <position position="504"/>
    </location>
    <ligand>
        <name>Mg(2+)</name>
        <dbReference type="ChEBI" id="CHEBI:18420"/>
    </ligand>
</feature>
<dbReference type="GO" id="GO:0010976">
    <property type="term" value="P:positive regulation of neuron projection development"/>
    <property type="evidence" value="ECO:0007669"/>
    <property type="project" value="TreeGrafter"/>
</dbReference>
<evidence type="ECO:0000256" key="12">
    <source>
        <dbReference type="PIRSR" id="PIRSR000615-3"/>
    </source>
</evidence>
<evidence type="ECO:0000259" key="15">
    <source>
        <dbReference type="PROSITE" id="PS50011"/>
    </source>
</evidence>
<dbReference type="GO" id="GO:0005524">
    <property type="term" value="F:ATP binding"/>
    <property type="evidence" value="ECO:0007669"/>
    <property type="project" value="UniProtKB-KW"/>
</dbReference>
<keyword evidence="5 11" id="KW-0067">ATP-binding</keyword>
<dbReference type="InterPro" id="IPR008266">
    <property type="entry name" value="Tyr_kinase_AS"/>
</dbReference>
<dbReference type="Gene3D" id="3.30.200.20">
    <property type="entry name" value="Phosphorylase Kinase, domain 1"/>
    <property type="match status" value="1"/>
</dbReference>
<evidence type="ECO:0000256" key="13">
    <source>
        <dbReference type="SAM" id="Phobius"/>
    </source>
</evidence>
<dbReference type="SMART" id="SM00469">
    <property type="entry name" value="WIF"/>
    <property type="match status" value="1"/>
</dbReference>
<keyword evidence="6 13" id="KW-1133">Transmembrane helix</keyword>
<reference evidence="17" key="1">
    <citation type="submission" date="2017-11" db="EMBL/GenBank/DDBJ databases">
        <title>The sensing device of the deep-sea amphipod.</title>
        <authorList>
            <person name="Kobayashi H."/>
            <person name="Nagahama T."/>
            <person name="Arai W."/>
            <person name="Sasagawa Y."/>
            <person name="Umeda M."/>
            <person name="Hayashi T."/>
            <person name="Nikaido I."/>
            <person name="Watanabe H."/>
            <person name="Oguri K."/>
            <person name="Kitazato H."/>
            <person name="Fujioka K."/>
            <person name="Kido Y."/>
            <person name="Takami H."/>
        </authorList>
    </citation>
    <scope>NUCLEOTIDE SEQUENCE</scope>
    <source>
        <tissue evidence="17">Whole body</tissue>
    </source>
</reference>
<dbReference type="InterPro" id="IPR011009">
    <property type="entry name" value="Kinase-like_dom_sf"/>
</dbReference>
<dbReference type="PRINTS" id="PR00109">
    <property type="entry name" value="TYRKINASE"/>
</dbReference>
<evidence type="ECO:0000259" key="16">
    <source>
        <dbReference type="PROSITE" id="PS50814"/>
    </source>
</evidence>
<dbReference type="Pfam" id="PF02019">
    <property type="entry name" value="WIF"/>
    <property type="match status" value="1"/>
</dbReference>
<dbReference type="GO" id="GO:0007409">
    <property type="term" value="P:axonogenesis"/>
    <property type="evidence" value="ECO:0007669"/>
    <property type="project" value="TreeGrafter"/>
</dbReference>
<dbReference type="PROSITE" id="PS50011">
    <property type="entry name" value="PROTEIN_KINASE_DOM"/>
    <property type="match status" value="1"/>
</dbReference>
<dbReference type="GO" id="GO:0007169">
    <property type="term" value="P:cell surface receptor protein tyrosine kinase signaling pathway"/>
    <property type="evidence" value="ECO:0007669"/>
    <property type="project" value="TreeGrafter"/>
</dbReference>
<organism evidence="17">
    <name type="scientific">Hirondellea gigas</name>
    <dbReference type="NCBI Taxonomy" id="1518452"/>
    <lineage>
        <taxon>Eukaryota</taxon>
        <taxon>Metazoa</taxon>
        <taxon>Ecdysozoa</taxon>
        <taxon>Arthropoda</taxon>
        <taxon>Crustacea</taxon>
        <taxon>Multicrustacea</taxon>
        <taxon>Malacostraca</taxon>
        <taxon>Eumalacostraca</taxon>
        <taxon>Peracarida</taxon>
        <taxon>Amphipoda</taxon>
        <taxon>Amphilochidea</taxon>
        <taxon>Lysianassida</taxon>
        <taxon>Lysianassidira</taxon>
        <taxon>Lysianassoidea</taxon>
        <taxon>Lysianassidae</taxon>
        <taxon>Hirondellea</taxon>
    </lineage>
</organism>
<dbReference type="EMBL" id="IACT01001768">
    <property type="protein sequence ID" value="LAC21095.1"/>
    <property type="molecule type" value="mRNA"/>
</dbReference>
<dbReference type="Pfam" id="PF07714">
    <property type="entry name" value="PK_Tyr_Ser-Thr"/>
    <property type="match status" value="1"/>
</dbReference>
<dbReference type="GO" id="GO:0046872">
    <property type="term" value="F:metal ion binding"/>
    <property type="evidence" value="ECO:0007669"/>
    <property type="project" value="UniProtKB-KW"/>
</dbReference>
<dbReference type="InterPro" id="IPR001245">
    <property type="entry name" value="Ser-Thr/Tyr_kinase_cat_dom"/>
</dbReference>
<keyword evidence="4 11" id="KW-0547">Nucleotide-binding</keyword>
<evidence type="ECO:0000256" key="6">
    <source>
        <dbReference type="ARBA" id="ARBA00022989"/>
    </source>
</evidence>
<dbReference type="Gene3D" id="1.10.510.10">
    <property type="entry name" value="Transferase(Phosphotransferase) domain 1"/>
    <property type="match status" value="1"/>
</dbReference>
<dbReference type="GO" id="GO:0004672">
    <property type="term" value="F:protein kinase activity"/>
    <property type="evidence" value="ECO:0007669"/>
    <property type="project" value="InterPro"/>
</dbReference>
<feature type="domain" description="WIF" evidence="16">
    <location>
        <begin position="25"/>
        <end position="155"/>
    </location>
</feature>
<feature type="domain" description="Protein kinase" evidence="15">
    <location>
        <begin position="371"/>
        <end position="634"/>
    </location>
</feature>
<comment type="subcellular location">
    <subcellularLocation>
        <location evidence="1">Cell membrane</location>
        <topology evidence="1">Single-pass membrane protein</topology>
    </subcellularLocation>
</comment>
<dbReference type="InterPro" id="IPR000719">
    <property type="entry name" value="Prot_kinase_dom"/>
</dbReference>